<feature type="transmembrane region" description="Helical" evidence="1">
    <location>
        <begin position="88"/>
        <end position="112"/>
    </location>
</feature>
<feature type="transmembrane region" description="Helical" evidence="1">
    <location>
        <begin position="158"/>
        <end position="179"/>
    </location>
</feature>
<keyword evidence="1" id="KW-1133">Transmembrane helix</keyword>
<reference evidence="2 3" key="1">
    <citation type="submission" date="2019-02" db="EMBL/GenBank/DDBJ databases">
        <title>Deep-cultivation of Planctomycetes and their phenomic and genomic characterization uncovers novel biology.</title>
        <authorList>
            <person name="Wiegand S."/>
            <person name="Jogler M."/>
            <person name="Boedeker C."/>
            <person name="Pinto D."/>
            <person name="Vollmers J."/>
            <person name="Rivas-Marin E."/>
            <person name="Kohn T."/>
            <person name="Peeters S.H."/>
            <person name="Heuer A."/>
            <person name="Rast P."/>
            <person name="Oberbeckmann S."/>
            <person name="Bunk B."/>
            <person name="Jeske O."/>
            <person name="Meyerdierks A."/>
            <person name="Storesund J.E."/>
            <person name="Kallscheuer N."/>
            <person name="Luecker S."/>
            <person name="Lage O.M."/>
            <person name="Pohl T."/>
            <person name="Merkel B.J."/>
            <person name="Hornburger P."/>
            <person name="Mueller R.-W."/>
            <person name="Bruemmer F."/>
            <person name="Labrenz M."/>
            <person name="Spormann A.M."/>
            <person name="Op den Camp H."/>
            <person name="Overmann J."/>
            <person name="Amann R."/>
            <person name="Jetten M.S.M."/>
            <person name="Mascher T."/>
            <person name="Medema M.H."/>
            <person name="Devos D.P."/>
            <person name="Kaster A.-K."/>
            <person name="Ovreas L."/>
            <person name="Rohde M."/>
            <person name="Galperin M.Y."/>
            <person name="Jogler C."/>
        </authorList>
    </citation>
    <scope>NUCLEOTIDE SEQUENCE [LARGE SCALE GENOMIC DNA]</scope>
    <source>
        <strain evidence="2 3">Q31a</strain>
    </source>
</reference>
<feature type="transmembrane region" description="Helical" evidence="1">
    <location>
        <begin position="191"/>
        <end position="213"/>
    </location>
</feature>
<accession>A0A518GG79</accession>
<protein>
    <recommendedName>
        <fullName evidence="4">DUF1129 family protein</fullName>
    </recommendedName>
</protein>
<keyword evidence="1" id="KW-0472">Membrane</keyword>
<keyword evidence="3" id="KW-1185">Reference proteome</keyword>
<sequence>MFDIESAIESWKRSFGNNHAIGSEEALELESHLRDLTTELCQSGLSEREAFMIGTMRLGHPSELECEFAKISPAAHWQRRVLWMLTGYIAMTVGGAIISTMVAIAGTGVAILGLNGTATGVAMLAVLALGWIGLLVLIQRHSQNTSTDRNRFSFKWGVAAVALLMLSPLLTGSGGVIRAKYVAISHLGESAMVYSFGGWAIHLGVCIACLLLIRKLSQTAYADASTIS</sequence>
<organism evidence="2 3">
    <name type="scientific">Aureliella helgolandensis</name>
    <dbReference type="NCBI Taxonomy" id="2527968"/>
    <lineage>
        <taxon>Bacteria</taxon>
        <taxon>Pseudomonadati</taxon>
        <taxon>Planctomycetota</taxon>
        <taxon>Planctomycetia</taxon>
        <taxon>Pirellulales</taxon>
        <taxon>Pirellulaceae</taxon>
        <taxon>Aureliella</taxon>
    </lineage>
</organism>
<dbReference type="Proteomes" id="UP000318017">
    <property type="component" value="Chromosome"/>
</dbReference>
<dbReference type="AlphaFoldDB" id="A0A518GG79"/>
<gene>
    <name evidence="2" type="ORF">Q31a_59720</name>
</gene>
<dbReference type="EMBL" id="CP036298">
    <property type="protein sequence ID" value="QDV27580.1"/>
    <property type="molecule type" value="Genomic_DNA"/>
</dbReference>
<proteinExistence type="predicted"/>
<evidence type="ECO:0000313" key="3">
    <source>
        <dbReference type="Proteomes" id="UP000318017"/>
    </source>
</evidence>
<evidence type="ECO:0000313" key="2">
    <source>
        <dbReference type="EMBL" id="QDV27580.1"/>
    </source>
</evidence>
<feature type="transmembrane region" description="Helical" evidence="1">
    <location>
        <begin position="118"/>
        <end position="138"/>
    </location>
</feature>
<dbReference type="RefSeq" id="WP_145085181.1">
    <property type="nucleotide sequence ID" value="NZ_CP036298.1"/>
</dbReference>
<name>A0A518GG79_9BACT</name>
<dbReference type="KEGG" id="ahel:Q31a_59720"/>
<dbReference type="OrthoDB" id="1496196at2"/>
<evidence type="ECO:0008006" key="4">
    <source>
        <dbReference type="Google" id="ProtNLM"/>
    </source>
</evidence>
<evidence type="ECO:0000256" key="1">
    <source>
        <dbReference type="SAM" id="Phobius"/>
    </source>
</evidence>
<keyword evidence="1" id="KW-0812">Transmembrane</keyword>